<evidence type="ECO:0000259" key="8">
    <source>
        <dbReference type="Pfam" id="PF16198"/>
    </source>
</evidence>
<keyword evidence="4 5" id="KW-0413">Isomerase</keyword>
<dbReference type="eggNOG" id="COG0130">
    <property type="taxonomic scope" value="Bacteria"/>
</dbReference>
<dbReference type="GO" id="GO:0160148">
    <property type="term" value="F:tRNA pseudouridine(55) synthase activity"/>
    <property type="evidence" value="ECO:0007669"/>
    <property type="project" value="UniProtKB-EC"/>
</dbReference>
<dbReference type="AlphaFoldDB" id="B1XY69"/>
<evidence type="ECO:0000259" key="6">
    <source>
        <dbReference type="Pfam" id="PF01509"/>
    </source>
</evidence>
<proteinExistence type="inferred from homology"/>
<dbReference type="GO" id="GO:0031119">
    <property type="term" value="P:tRNA pseudouridine synthesis"/>
    <property type="evidence" value="ECO:0007669"/>
    <property type="project" value="UniProtKB-UniRule"/>
</dbReference>
<keyword evidence="3 5" id="KW-0819">tRNA processing</keyword>
<sequence>MNAVLDAQANAATGARRTDAPTRVRLPRRPVHGVLLLDKPIGWTSNDALQKVKNLLRAEKAGHTGTLDPLATGLLPLCFGAATKFSQVSLEADKAYRATVRLGQRTEGGDREGAVIEERPVQVDRALIEAACARLTGKLMQMPPMHSALKHQGKALYEYARAGITVERAPREVTLHSIDIVEWQAVTPEHLVIDVSCSKGTYIRTLAEDLGELLGCGAHLAALQRTGSGPAQLADAISLEALLACTEAQREARLLPPDVLLRHWPALHLQADDAGRFLSGMRRRVDHPDANDVRVYGPHGQTFLGSAHITAGELIADRLLSPLEVQAQLPVAATPTLTP</sequence>
<dbReference type="GO" id="GO:0003723">
    <property type="term" value="F:RNA binding"/>
    <property type="evidence" value="ECO:0007669"/>
    <property type="project" value="InterPro"/>
</dbReference>
<evidence type="ECO:0000259" key="7">
    <source>
        <dbReference type="Pfam" id="PF09157"/>
    </source>
</evidence>
<gene>
    <name evidence="5" type="primary">truB</name>
    <name evidence="9" type="ordered locus">Lcho_1703</name>
</gene>
<evidence type="ECO:0000256" key="1">
    <source>
        <dbReference type="ARBA" id="ARBA00000385"/>
    </source>
</evidence>
<feature type="domain" description="tRNA pseudouridylate synthase B C-terminal" evidence="8">
    <location>
        <begin position="204"/>
        <end position="248"/>
    </location>
</feature>
<keyword evidence="10" id="KW-1185">Reference proteome</keyword>
<dbReference type="InterPro" id="IPR015240">
    <property type="entry name" value="tRNA_sdUridine_synth_fam1_C"/>
</dbReference>
<evidence type="ECO:0000256" key="4">
    <source>
        <dbReference type="ARBA" id="ARBA00023235"/>
    </source>
</evidence>
<evidence type="ECO:0000313" key="9">
    <source>
        <dbReference type="EMBL" id="ACB33970.1"/>
    </source>
</evidence>
<dbReference type="Gene3D" id="3.30.2350.10">
    <property type="entry name" value="Pseudouridine synthase"/>
    <property type="match status" value="1"/>
</dbReference>
<dbReference type="GO" id="GO:1990481">
    <property type="term" value="P:mRNA pseudouridine synthesis"/>
    <property type="evidence" value="ECO:0007669"/>
    <property type="project" value="TreeGrafter"/>
</dbReference>
<dbReference type="InterPro" id="IPR002501">
    <property type="entry name" value="PsdUridine_synth_N"/>
</dbReference>
<comment type="similarity">
    <text evidence="2 5">Belongs to the pseudouridine synthase TruB family. Type 1 subfamily.</text>
</comment>
<comment type="function">
    <text evidence="5">Responsible for synthesis of pseudouridine from uracil-55 in the psi GC loop of transfer RNAs.</text>
</comment>
<dbReference type="InterPro" id="IPR014780">
    <property type="entry name" value="tRNA_psdUridine_synth_TruB"/>
</dbReference>
<dbReference type="InterPro" id="IPR032819">
    <property type="entry name" value="TruB_C"/>
</dbReference>
<dbReference type="HOGENOM" id="CLU_032087_0_3_4"/>
<dbReference type="PANTHER" id="PTHR13767">
    <property type="entry name" value="TRNA-PSEUDOURIDINE SYNTHASE"/>
    <property type="match status" value="1"/>
</dbReference>
<dbReference type="SUPFAM" id="SSF55120">
    <property type="entry name" value="Pseudouridine synthase"/>
    <property type="match status" value="1"/>
</dbReference>
<dbReference type="InterPro" id="IPR020103">
    <property type="entry name" value="PsdUridine_synth_cat_dom_sf"/>
</dbReference>
<dbReference type="KEGG" id="lch:Lcho_1703"/>
<dbReference type="FunFam" id="3.30.2350.10:FF:000011">
    <property type="entry name" value="tRNA pseudouridine synthase B"/>
    <property type="match status" value="1"/>
</dbReference>
<dbReference type="Proteomes" id="UP000001693">
    <property type="component" value="Chromosome"/>
</dbReference>
<comment type="catalytic activity">
    <reaction evidence="1 5">
        <text>uridine(55) in tRNA = pseudouridine(55) in tRNA</text>
        <dbReference type="Rhea" id="RHEA:42532"/>
        <dbReference type="Rhea" id="RHEA-COMP:10101"/>
        <dbReference type="Rhea" id="RHEA-COMP:10102"/>
        <dbReference type="ChEBI" id="CHEBI:65314"/>
        <dbReference type="ChEBI" id="CHEBI:65315"/>
        <dbReference type="EC" id="5.4.99.25"/>
    </reaction>
</comment>
<accession>B1XY69</accession>
<dbReference type="HAMAP" id="MF_01080">
    <property type="entry name" value="TruB_bact"/>
    <property type="match status" value="1"/>
</dbReference>
<evidence type="ECO:0000256" key="5">
    <source>
        <dbReference type="HAMAP-Rule" id="MF_01080"/>
    </source>
</evidence>
<dbReference type="Pfam" id="PF16198">
    <property type="entry name" value="TruB_C_2"/>
    <property type="match status" value="1"/>
</dbReference>
<evidence type="ECO:0000256" key="3">
    <source>
        <dbReference type="ARBA" id="ARBA00022694"/>
    </source>
</evidence>
<dbReference type="PANTHER" id="PTHR13767:SF2">
    <property type="entry name" value="PSEUDOURIDYLATE SYNTHASE TRUB1"/>
    <property type="match status" value="1"/>
</dbReference>
<dbReference type="NCBIfam" id="TIGR00431">
    <property type="entry name" value="TruB"/>
    <property type="match status" value="1"/>
</dbReference>
<dbReference type="STRING" id="395495.Lcho_1703"/>
<organism evidence="9 10">
    <name type="scientific">Leptothrix cholodnii (strain ATCC 51168 / LMG 8142 / SP-6)</name>
    <name type="common">Leptothrix discophora (strain SP-6)</name>
    <dbReference type="NCBI Taxonomy" id="395495"/>
    <lineage>
        <taxon>Bacteria</taxon>
        <taxon>Pseudomonadati</taxon>
        <taxon>Pseudomonadota</taxon>
        <taxon>Betaproteobacteria</taxon>
        <taxon>Burkholderiales</taxon>
        <taxon>Sphaerotilaceae</taxon>
        <taxon>Leptothrix</taxon>
    </lineage>
</organism>
<protein>
    <recommendedName>
        <fullName evidence="5">tRNA pseudouridine synthase B</fullName>
        <ecNumber evidence="5">5.4.99.25</ecNumber>
    </recommendedName>
    <alternativeName>
        <fullName evidence="5">tRNA pseudouridine(55) synthase</fullName>
        <shortName evidence="5">Psi55 synthase</shortName>
    </alternativeName>
    <alternativeName>
        <fullName evidence="5">tRNA pseudouridylate synthase</fullName>
    </alternativeName>
    <alternativeName>
        <fullName evidence="5">tRNA-uridine isomerase</fullName>
    </alternativeName>
</protein>
<dbReference type="EMBL" id="CP001013">
    <property type="protein sequence ID" value="ACB33970.1"/>
    <property type="molecule type" value="Genomic_DNA"/>
</dbReference>
<evidence type="ECO:0000256" key="2">
    <source>
        <dbReference type="ARBA" id="ARBA00005642"/>
    </source>
</evidence>
<dbReference type="CDD" id="cd02573">
    <property type="entry name" value="PseudoU_synth_EcTruB"/>
    <property type="match status" value="1"/>
</dbReference>
<dbReference type="EC" id="5.4.99.25" evidence="5"/>
<feature type="active site" description="Nucleophile" evidence="5">
    <location>
        <position position="68"/>
    </location>
</feature>
<name>B1XY69_LEPCP</name>
<dbReference type="Pfam" id="PF09157">
    <property type="entry name" value="TruB-C_2"/>
    <property type="match status" value="1"/>
</dbReference>
<evidence type="ECO:0000313" key="10">
    <source>
        <dbReference type="Proteomes" id="UP000001693"/>
    </source>
</evidence>
<dbReference type="Pfam" id="PF01509">
    <property type="entry name" value="TruB_N"/>
    <property type="match status" value="1"/>
</dbReference>
<feature type="domain" description="Pseudouridine synthase II N-terminal" evidence="6">
    <location>
        <begin position="53"/>
        <end position="203"/>
    </location>
</feature>
<feature type="domain" description="tRNA pseudouridine synthase II TruB subfamily 1 C-terminal" evidence="7">
    <location>
        <begin position="265"/>
        <end position="320"/>
    </location>
</feature>
<reference evidence="9 10" key="1">
    <citation type="submission" date="2008-03" db="EMBL/GenBank/DDBJ databases">
        <title>Complete sequence of Leptothrix cholodnii SP-6.</title>
        <authorList>
            <consortium name="US DOE Joint Genome Institute"/>
            <person name="Copeland A."/>
            <person name="Lucas S."/>
            <person name="Lapidus A."/>
            <person name="Glavina del Rio T."/>
            <person name="Dalin E."/>
            <person name="Tice H."/>
            <person name="Bruce D."/>
            <person name="Goodwin L."/>
            <person name="Pitluck S."/>
            <person name="Chertkov O."/>
            <person name="Brettin T."/>
            <person name="Detter J.C."/>
            <person name="Han C."/>
            <person name="Kuske C.R."/>
            <person name="Schmutz J."/>
            <person name="Larimer F."/>
            <person name="Land M."/>
            <person name="Hauser L."/>
            <person name="Kyrpides N."/>
            <person name="Lykidis A."/>
            <person name="Emerson D."/>
            <person name="Richardson P."/>
        </authorList>
    </citation>
    <scope>NUCLEOTIDE SEQUENCE [LARGE SCALE GENOMIC DNA]</scope>
    <source>
        <strain evidence="10">ATCC 51168 / LMG 8142 / SP-6</strain>
    </source>
</reference>